<dbReference type="PANTHER" id="PTHR31170:SF17">
    <property type="match status" value="1"/>
</dbReference>
<keyword evidence="1" id="KW-0472">Membrane</keyword>
<keyword evidence="1" id="KW-1133">Transmembrane helix</keyword>
<dbReference type="PANTHER" id="PTHR31170">
    <property type="entry name" value="BNAC04G53230D PROTEIN"/>
    <property type="match status" value="1"/>
</dbReference>
<gene>
    <name evidence="2" type="ORF">M0R45_001256</name>
</gene>
<proteinExistence type="predicted"/>
<accession>A0AAW1VMU6</accession>
<feature type="transmembrane region" description="Helical" evidence="1">
    <location>
        <begin position="426"/>
        <end position="447"/>
    </location>
</feature>
<sequence>MAGRSDIEKGKVDQSVEEWKSTFRAKLRRHSPLPASCCIFRVPEVLRIQKQEAYEPHMVSIGPFHRGRREQFQLVENVKGWYLECLLSRLNISLDSLIDRIKVLERDARACYSEPFIQLDHNKFVEMLILDGCFLIELFRKALVMNEDIDEKDGDHDDPIFSLSCMLEYLYHDILLLENQLPWAVLEFFYDLIFENSRTNPLELSLSELIIKFFIQSVADGRIFSYPEPDNESVHILDFIRTALVLSKQQHTVTNRSRTRSSYLPARIPCAITLSELGVKFKRGAPGCIMDIEFMNGVFTIPPLVIDLRSGPLFRNLIAYEQLYQRCSQKVTSYIVLMDSLLGSIEDVDLLCEERILSNMLSGDQDASQFFKQLCNHHTIFIMFDYMKLCVDVNVYCAKQRRRLKPQRNRWIKQLKHDYFGTPWKILSWFAAGTLLVLTLLQTIYTINN</sequence>
<protein>
    <submittedName>
        <fullName evidence="2">Uncharacterized protein</fullName>
    </submittedName>
</protein>
<comment type="caution">
    <text evidence="2">The sequence shown here is derived from an EMBL/GenBank/DDBJ whole genome shotgun (WGS) entry which is preliminary data.</text>
</comment>
<reference evidence="2 3" key="1">
    <citation type="journal article" date="2023" name="G3 (Bethesda)">
        <title>A chromosome-length genome assembly and annotation of blackberry (Rubus argutus, cv. 'Hillquist').</title>
        <authorList>
            <person name="Bruna T."/>
            <person name="Aryal R."/>
            <person name="Dudchenko O."/>
            <person name="Sargent D.J."/>
            <person name="Mead D."/>
            <person name="Buti M."/>
            <person name="Cavallini A."/>
            <person name="Hytonen T."/>
            <person name="Andres J."/>
            <person name="Pham M."/>
            <person name="Weisz D."/>
            <person name="Mascagni F."/>
            <person name="Usai G."/>
            <person name="Natali L."/>
            <person name="Bassil N."/>
            <person name="Fernandez G.E."/>
            <person name="Lomsadze A."/>
            <person name="Armour M."/>
            <person name="Olukolu B."/>
            <person name="Poorten T."/>
            <person name="Britton C."/>
            <person name="Davik J."/>
            <person name="Ashrafi H."/>
            <person name="Aiden E.L."/>
            <person name="Borodovsky M."/>
            <person name="Worthington M."/>
        </authorList>
    </citation>
    <scope>NUCLEOTIDE SEQUENCE [LARGE SCALE GENOMIC DNA]</scope>
    <source>
        <strain evidence="2">PI 553951</strain>
    </source>
</reference>
<evidence type="ECO:0000256" key="1">
    <source>
        <dbReference type="SAM" id="Phobius"/>
    </source>
</evidence>
<dbReference type="Pfam" id="PF03140">
    <property type="entry name" value="DUF247"/>
    <property type="match status" value="1"/>
</dbReference>
<dbReference type="Proteomes" id="UP001457282">
    <property type="component" value="Unassembled WGS sequence"/>
</dbReference>
<organism evidence="2 3">
    <name type="scientific">Rubus argutus</name>
    <name type="common">Southern blackberry</name>
    <dbReference type="NCBI Taxonomy" id="59490"/>
    <lineage>
        <taxon>Eukaryota</taxon>
        <taxon>Viridiplantae</taxon>
        <taxon>Streptophyta</taxon>
        <taxon>Embryophyta</taxon>
        <taxon>Tracheophyta</taxon>
        <taxon>Spermatophyta</taxon>
        <taxon>Magnoliopsida</taxon>
        <taxon>eudicotyledons</taxon>
        <taxon>Gunneridae</taxon>
        <taxon>Pentapetalae</taxon>
        <taxon>rosids</taxon>
        <taxon>fabids</taxon>
        <taxon>Rosales</taxon>
        <taxon>Rosaceae</taxon>
        <taxon>Rosoideae</taxon>
        <taxon>Rosoideae incertae sedis</taxon>
        <taxon>Rubus</taxon>
    </lineage>
</organism>
<dbReference type="AlphaFoldDB" id="A0AAW1VMU6"/>
<keyword evidence="1" id="KW-0812">Transmembrane</keyword>
<evidence type="ECO:0000313" key="3">
    <source>
        <dbReference type="Proteomes" id="UP001457282"/>
    </source>
</evidence>
<name>A0AAW1VMU6_RUBAR</name>
<dbReference type="InterPro" id="IPR004158">
    <property type="entry name" value="DUF247_pln"/>
</dbReference>
<evidence type="ECO:0000313" key="2">
    <source>
        <dbReference type="EMBL" id="KAK9903116.1"/>
    </source>
</evidence>
<dbReference type="EMBL" id="JBEDUW010000238">
    <property type="protein sequence ID" value="KAK9903116.1"/>
    <property type="molecule type" value="Genomic_DNA"/>
</dbReference>
<keyword evidence="3" id="KW-1185">Reference proteome</keyword>